<evidence type="ECO:0000313" key="2">
    <source>
        <dbReference type="EMBL" id="SDX68043.1"/>
    </source>
</evidence>
<dbReference type="AlphaFoldDB" id="A0A1H3DNF8"/>
<dbReference type="EMBL" id="FNNZ01000054">
    <property type="protein sequence ID" value="SDX68043.1"/>
    <property type="molecule type" value="Genomic_DNA"/>
</dbReference>
<dbReference type="STRING" id="1058.SAMN05421783_15413"/>
<dbReference type="InterPro" id="IPR011856">
    <property type="entry name" value="tRNA_endonuc-like_dom_sf"/>
</dbReference>
<gene>
    <name evidence="2" type="ORF">SAMN05421783_15413</name>
</gene>
<protein>
    <recommendedName>
        <fullName evidence="1">DUF4268 domain-containing protein</fullName>
    </recommendedName>
</protein>
<proteinExistence type="predicted"/>
<dbReference type="GO" id="GO:0003676">
    <property type="term" value="F:nucleic acid binding"/>
    <property type="evidence" value="ECO:0007669"/>
    <property type="project" value="InterPro"/>
</dbReference>
<reference evidence="3" key="1">
    <citation type="submission" date="2016-10" db="EMBL/GenBank/DDBJ databases">
        <authorList>
            <person name="Varghese N."/>
            <person name="Submissions S."/>
        </authorList>
    </citation>
    <scope>NUCLEOTIDE SEQUENCE [LARGE SCALE GENOMIC DNA]</scope>
    <source>
        <strain evidence="3">DSM 217</strain>
    </source>
</reference>
<accession>A0A1H3DNF8</accession>
<evidence type="ECO:0000313" key="3">
    <source>
        <dbReference type="Proteomes" id="UP000198816"/>
    </source>
</evidence>
<dbReference type="Gene3D" id="3.40.1350.10">
    <property type="match status" value="1"/>
</dbReference>
<keyword evidence="3" id="KW-1185">Reference proteome</keyword>
<sequence>MPVDNPLRLARLEPMDLRCGWPHEAGAFTPWLAAPENLALLGDTLGLRLVLDGSEVNVGIFRADLLCRDQDDGLVLIENQLERTDHSHLGQILTYVAGLKAQTTIWIAAAFTEEHRAALDWLNDATDERYHFFGLTIELWRIGGSLPAPRFNLVVKPNDWSRAASRVVRSVQSGELSEVGRRRLAYWTGFQQFLAEHPCGLTLDRVAGSANLGFPTAHPGLTLKLYRSVDEIGVFLRVHGEHATERYEHLLELRAELEGAFGAPLVWMVRSDGAFYWIVRTLRADPDDQEDWPRQFQFIVDAVMTFTRLIDERRWDLV</sequence>
<organism evidence="2 3">
    <name type="scientific">Thiocapsa roseopersicina</name>
    <dbReference type="NCBI Taxonomy" id="1058"/>
    <lineage>
        <taxon>Bacteria</taxon>
        <taxon>Pseudomonadati</taxon>
        <taxon>Pseudomonadota</taxon>
        <taxon>Gammaproteobacteria</taxon>
        <taxon>Chromatiales</taxon>
        <taxon>Chromatiaceae</taxon>
        <taxon>Thiocapsa</taxon>
    </lineage>
</organism>
<dbReference type="Proteomes" id="UP000198816">
    <property type="component" value="Unassembled WGS sequence"/>
</dbReference>
<dbReference type="InterPro" id="IPR025364">
    <property type="entry name" value="DUF4268"/>
</dbReference>
<feature type="domain" description="DUF4268" evidence="1">
    <location>
        <begin position="183"/>
        <end position="312"/>
    </location>
</feature>
<name>A0A1H3DNF8_THIRO</name>
<dbReference type="OrthoDB" id="9798929at2"/>
<evidence type="ECO:0000259" key="1">
    <source>
        <dbReference type="Pfam" id="PF14088"/>
    </source>
</evidence>
<dbReference type="RefSeq" id="WP_093038556.1">
    <property type="nucleotide sequence ID" value="NZ_FNNZ01000054.1"/>
</dbReference>
<dbReference type="Pfam" id="PF14088">
    <property type="entry name" value="DUF4268"/>
    <property type="match status" value="1"/>
</dbReference>